<evidence type="ECO:0000313" key="1">
    <source>
        <dbReference type="EMBL" id="OWK43088.1"/>
    </source>
</evidence>
<name>A0A225DX70_9BACT</name>
<reference evidence="2" key="1">
    <citation type="submission" date="2017-06" db="EMBL/GenBank/DDBJ databases">
        <title>Genome analysis of Fimbriiglobus ruber SP5, the first member of the order Planctomycetales with confirmed chitinolytic capability.</title>
        <authorList>
            <person name="Ravin N.V."/>
            <person name="Rakitin A.L."/>
            <person name="Ivanova A.A."/>
            <person name="Beletsky A.V."/>
            <person name="Kulichevskaya I.S."/>
            <person name="Mardanov A.V."/>
            <person name="Dedysh S.N."/>
        </authorList>
    </citation>
    <scope>NUCLEOTIDE SEQUENCE [LARGE SCALE GENOMIC DNA]</scope>
    <source>
        <strain evidence="2">SP5</strain>
    </source>
</reference>
<dbReference type="AlphaFoldDB" id="A0A225DX70"/>
<keyword evidence="2" id="KW-1185">Reference proteome</keyword>
<dbReference type="Proteomes" id="UP000214646">
    <property type="component" value="Unassembled WGS sequence"/>
</dbReference>
<evidence type="ECO:0000313" key="2">
    <source>
        <dbReference type="Proteomes" id="UP000214646"/>
    </source>
</evidence>
<accession>A0A225DX70</accession>
<gene>
    <name evidence="1" type="ORF">FRUB_02687</name>
</gene>
<proteinExistence type="predicted"/>
<protein>
    <submittedName>
        <fullName evidence="1">Uncharacterized protein</fullName>
    </submittedName>
</protein>
<sequence>MDRATRLHVNALGRWWYRGRRGIIGAGARAERNDSQYAEQPG</sequence>
<comment type="caution">
    <text evidence="1">The sequence shown here is derived from an EMBL/GenBank/DDBJ whole genome shotgun (WGS) entry which is preliminary data.</text>
</comment>
<organism evidence="1 2">
    <name type="scientific">Fimbriiglobus ruber</name>
    <dbReference type="NCBI Taxonomy" id="1908690"/>
    <lineage>
        <taxon>Bacteria</taxon>
        <taxon>Pseudomonadati</taxon>
        <taxon>Planctomycetota</taxon>
        <taxon>Planctomycetia</taxon>
        <taxon>Gemmatales</taxon>
        <taxon>Gemmataceae</taxon>
        <taxon>Fimbriiglobus</taxon>
    </lineage>
</organism>
<dbReference type="EMBL" id="NIDE01000004">
    <property type="protein sequence ID" value="OWK43088.1"/>
    <property type="molecule type" value="Genomic_DNA"/>
</dbReference>